<dbReference type="InterPro" id="IPR002514">
    <property type="entry name" value="Transposase_8"/>
</dbReference>
<dbReference type="EMBL" id="CP110509">
    <property type="protein sequence ID" value="WMB27864.1"/>
    <property type="molecule type" value="Genomic_DNA"/>
</dbReference>
<sequence length="368" mass="43331">MSRKIRRHFTDDFKQQIVDLHNAGMKRSELIKEYELTPSTFDKWVRQAKLTGSFKSVDNMTDEQRELIQLRKRNKELEMQLDILKQAAVIMAPKRQVITANKDKYSISAMCRWLNIPRSSYYYKAVEPVSEAKLEENIKAIFLESKARYGSRKIKICLNNEGITLSRRRIRRIMKRLNLVSVYQKATFKPHSRGKNEAPIPNHLDRQFKQERPLQALVTDLTYVRVGNRWAYVCLIIDLYNREIIGLSLGWHRTAELVKQAIQSIPYVLTKVKMFHSDRGKEFDNQLIDEILEAFGITRSLSQAGCPYDNAVAESTYRAFKIEFVYQETFQSLEELALKTKDYVHWWNYHRIHGSLNYQTPMTKRLIA</sequence>
<evidence type="ECO:0000313" key="5">
    <source>
        <dbReference type="Proteomes" id="UP001238096"/>
    </source>
</evidence>
<dbReference type="Pfam" id="PF01527">
    <property type="entry name" value="HTH_Tnp_1"/>
    <property type="match status" value="1"/>
</dbReference>
<dbReference type="PANTHER" id="PTHR46889">
    <property type="entry name" value="TRANSPOSASE INSF FOR INSERTION SEQUENCE IS3B-RELATED"/>
    <property type="match status" value="1"/>
</dbReference>
<evidence type="ECO:0000313" key="4">
    <source>
        <dbReference type="EMBL" id="WMB27864.1"/>
    </source>
</evidence>
<dbReference type="Pfam" id="PF13276">
    <property type="entry name" value="HTH_21"/>
    <property type="match status" value="1"/>
</dbReference>
<reference evidence="5" key="1">
    <citation type="submission" date="2022-10" db="EMBL/GenBank/DDBJ databases">
        <title>Streptococcus didelphis as causative of fatal infections in opossums (Didelphis albiventris).</title>
        <authorList>
            <person name="Breyer G.M."/>
            <person name="Da Silva M.E.R.J."/>
            <person name="Siqueira F.M."/>
        </authorList>
    </citation>
    <scope>NUCLEOTIDE SEQUENCE [LARGE SCALE GENOMIC DNA]</scope>
    <source>
        <strain evidence="5">LBVP101/21</strain>
    </source>
</reference>
<feature type="coiled-coil region" evidence="2">
    <location>
        <begin position="60"/>
        <end position="87"/>
    </location>
</feature>
<dbReference type="PANTHER" id="PTHR46889:SF4">
    <property type="entry name" value="TRANSPOSASE INSO FOR INSERTION SEQUENCE ELEMENT IS911B-RELATED"/>
    <property type="match status" value="1"/>
</dbReference>
<evidence type="ECO:0000256" key="2">
    <source>
        <dbReference type="SAM" id="Coils"/>
    </source>
</evidence>
<dbReference type="InterPro" id="IPR050900">
    <property type="entry name" value="Transposase_IS3/IS150/IS904"/>
</dbReference>
<dbReference type="SUPFAM" id="SSF53098">
    <property type="entry name" value="Ribonuclease H-like"/>
    <property type="match status" value="1"/>
</dbReference>
<dbReference type="InterPro" id="IPR001584">
    <property type="entry name" value="Integrase_cat-core"/>
</dbReference>
<dbReference type="SUPFAM" id="SSF46689">
    <property type="entry name" value="Homeodomain-like"/>
    <property type="match status" value="1"/>
</dbReference>
<gene>
    <name evidence="4" type="ORF">N1496_07380</name>
</gene>
<comment type="function">
    <text evidence="1">Involved in the transposition of the insertion sequence.</text>
</comment>
<dbReference type="InterPro" id="IPR012337">
    <property type="entry name" value="RNaseH-like_sf"/>
</dbReference>
<dbReference type="Pfam" id="PF00665">
    <property type="entry name" value="rve"/>
    <property type="match status" value="1"/>
</dbReference>
<keyword evidence="2" id="KW-0175">Coiled coil</keyword>
<dbReference type="PROSITE" id="PS50994">
    <property type="entry name" value="INTEGRASE"/>
    <property type="match status" value="1"/>
</dbReference>
<organism evidence="4 5">
    <name type="scientific">Streptococcus didelphis</name>
    <dbReference type="NCBI Taxonomy" id="102886"/>
    <lineage>
        <taxon>Bacteria</taxon>
        <taxon>Bacillati</taxon>
        <taxon>Bacillota</taxon>
        <taxon>Bacilli</taxon>
        <taxon>Lactobacillales</taxon>
        <taxon>Streptococcaceae</taxon>
        <taxon>Streptococcus</taxon>
    </lineage>
</organism>
<dbReference type="InterPro" id="IPR048020">
    <property type="entry name" value="Transpos_IS3"/>
</dbReference>
<dbReference type="RefSeq" id="WP_306675782.1">
    <property type="nucleotide sequence ID" value="NZ_CP110509.1"/>
</dbReference>
<dbReference type="Pfam" id="PF13333">
    <property type="entry name" value="rve_2"/>
    <property type="match status" value="1"/>
</dbReference>
<dbReference type="InterPro" id="IPR009057">
    <property type="entry name" value="Homeodomain-like_sf"/>
</dbReference>
<evidence type="ECO:0000259" key="3">
    <source>
        <dbReference type="PROSITE" id="PS50994"/>
    </source>
</evidence>
<proteinExistence type="predicted"/>
<accession>A0ABY9LG30</accession>
<dbReference type="InterPro" id="IPR036397">
    <property type="entry name" value="RNaseH_sf"/>
</dbReference>
<evidence type="ECO:0000256" key="1">
    <source>
        <dbReference type="ARBA" id="ARBA00002286"/>
    </source>
</evidence>
<protein>
    <submittedName>
        <fullName evidence="4">IS3 family transposase</fullName>
    </submittedName>
</protein>
<name>A0ABY9LG30_9STRE</name>
<dbReference type="Gene3D" id="3.30.420.10">
    <property type="entry name" value="Ribonuclease H-like superfamily/Ribonuclease H"/>
    <property type="match status" value="1"/>
</dbReference>
<dbReference type="InterPro" id="IPR025948">
    <property type="entry name" value="HTH-like_dom"/>
</dbReference>
<dbReference type="NCBIfam" id="NF033516">
    <property type="entry name" value="transpos_IS3"/>
    <property type="match status" value="1"/>
</dbReference>
<keyword evidence="5" id="KW-1185">Reference proteome</keyword>
<feature type="domain" description="Integrase catalytic" evidence="3">
    <location>
        <begin position="209"/>
        <end position="368"/>
    </location>
</feature>
<dbReference type="Proteomes" id="UP001238096">
    <property type="component" value="Chromosome"/>
</dbReference>